<dbReference type="AlphaFoldDB" id="A0A182MJZ4"/>
<accession>A0A182MJZ4</accession>
<reference evidence="3" key="1">
    <citation type="submission" date="2013-09" db="EMBL/GenBank/DDBJ databases">
        <title>The Genome Sequence of Anopheles culicifacies species A.</title>
        <authorList>
            <consortium name="The Broad Institute Genomics Platform"/>
            <person name="Neafsey D.E."/>
            <person name="Besansky N."/>
            <person name="Howell P."/>
            <person name="Walton C."/>
            <person name="Young S.K."/>
            <person name="Zeng Q."/>
            <person name="Gargeya S."/>
            <person name="Fitzgerald M."/>
            <person name="Haas B."/>
            <person name="Abouelleil A."/>
            <person name="Allen A.W."/>
            <person name="Alvarado L."/>
            <person name="Arachchi H.M."/>
            <person name="Berlin A.M."/>
            <person name="Chapman S.B."/>
            <person name="Gainer-Dewar J."/>
            <person name="Goldberg J."/>
            <person name="Griggs A."/>
            <person name="Gujja S."/>
            <person name="Hansen M."/>
            <person name="Howarth C."/>
            <person name="Imamovic A."/>
            <person name="Ireland A."/>
            <person name="Larimer J."/>
            <person name="McCowan C."/>
            <person name="Murphy C."/>
            <person name="Pearson M."/>
            <person name="Poon T.W."/>
            <person name="Priest M."/>
            <person name="Roberts A."/>
            <person name="Saif S."/>
            <person name="Shea T."/>
            <person name="Sisk P."/>
            <person name="Sykes S."/>
            <person name="Wortman J."/>
            <person name="Nusbaum C."/>
            <person name="Birren B."/>
        </authorList>
    </citation>
    <scope>NUCLEOTIDE SEQUENCE [LARGE SCALE GENOMIC DNA]</scope>
    <source>
        <strain evidence="3">A-37</strain>
    </source>
</reference>
<proteinExistence type="predicted"/>
<evidence type="ECO:0000313" key="3">
    <source>
        <dbReference type="Proteomes" id="UP000075883"/>
    </source>
</evidence>
<name>A0A182MJZ4_9DIPT</name>
<dbReference type="EMBL" id="AXCM01014633">
    <property type="status" value="NOT_ANNOTATED_CDS"/>
    <property type="molecule type" value="Genomic_DNA"/>
</dbReference>
<evidence type="ECO:0000256" key="1">
    <source>
        <dbReference type="SAM" id="MobiDB-lite"/>
    </source>
</evidence>
<protein>
    <submittedName>
        <fullName evidence="2">Uncharacterized protein</fullName>
    </submittedName>
</protein>
<dbReference type="VEuPathDB" id="VectorBase:ACUA020120"/>
<sequence>MASRPGSRAFPHFTVIILPNFFISFTKDSATQTGKRQHPAPHGKESTPPTVPECAVGYSHHASYKWRPTIILSTTTMHPLLPARYSEKEAQHHVMVSSFLQPKLLLQTFTLRLAPQEC</sequence>
<dbReference type="Proteomes" id="UP000075883">
    <property type="component" value="Unassembled WGS sequence"/>
</dbReference>
<dbReference type="EnsemblMetazoa" id="ACUA020120-RA">
    <property type="protein sequence ID" value="ACUA020120-PA"/>
    <property type="gene ID" value="ACUA020120"/>
</dbReference>
<evidence type="ECO:0000313" key="2">
    <source>
        <dbReference type="EnsemblMetazoa" id="ACUA020120-PA"/>
    </source>
</evidence>
<organism evidence="2 3">
    <name type="scientific">Anopheles culicifacies</name>
    <dbReference type="NCBI Taxonomy" id="139723"/>
    <lineage>
        <taxon>Eukaryota</taxon>
        <taxon>Metazoa</taxon>
        <taxon>Ecdysozoa</taxon>
        <taxon>Arthropoda</taxon>
        <taxon>Hexapoda</taxon>
        <taxon>Insecta</taxon>
        <taxon>Pterygota</taxon>
        <taxon>Neoptera</taxon>
        <taxon>Endopterygota</taxon>
        <taxon>Diptera</taxon>
        <taxon>Nematocera</taxon>
        <taxon>Culicoidea</taxon>
        <taxon>Culicidae</taxon>
        <taxon>Anophelinae</taxon>
        <taxon>Anopheles</taxon>
        <taxon>culicifacies species complex</taxon>
    </lineage>
</organism>
<feature type="region of interest" description="Disordered" evidence="1">
    <location>
        <begin position="29"/>
        <end position="52"/>
    </location>
</feature>
<dbReference type="EMBL" id="AXCM01014634">
    <property type="status" value="NOT_ANNOTATED_CDS"/>
    <property type="molecule type" value="Genomic_DNA"/>
</dbReference>
<reference evidence="2" key="2">
    <citation type="submission" date="2020-05" db="UniProtKB">
        <authorList>
            <consortium name="EnsemblMetazoa"/>
        </authorList>
    </citation>
    <scope>IDENTIFICATION</scope>
    <source>
        <strain evidence="2">A-37</strain>
    </source>
</reference>
<keyword evidence="3" id="KW-1185">Reference proteome</keyword>